<evidence type="ECO:0000256" key="1">
    <source>
        <dbReference type="SAM" id="MobiDB-lite"/>
    </source>
</evidence>
<gene>
    <name evidence="2" type="ORF">B0H17DRAFT_1146177</name>
</gene>
<sequence>MAALPAQPTQRPPGYRPDWSSGHGFRPTGHVFDEIDYTAYTAKHDIQLLHTPHGHLGLQYGGVIARLTRSEVSDEDFHHQFGEEIYDVGDCLWDGTSGHSYWYERLSEREIDLICGVYHLGTSQKRADDTDQTALVSWWPRPNAWARGSLAASWWTPQCEAESYQKHLSHFAERIYRLQNASKWRSNLKFRLSVKKCCEGYEVWASDSVKSKEI</sequence>
<name>A0AAD7G543_MYCRO</name>
<keyword evidence="3" id="KW-1185">Reference proteome</keyword>
<organism evidence="2 3">
    <name type="scientific">Mycena rosella</name>
    <name type="common">Pink bonnet</name>
    <name type="synonym">Agaricus rosellus</name>
    <dbReference type="NCBI Taxonomy" id="1033263"/>
    <lineage>
        <taxon>Eukaryota</taxon>
        <taxon>Fungi</taxon>
        <taxon>Dikarya</taxon>
        <taxon>Basidiomycota</taxon>
        <taxon>Agaricomycotina</taxon>
        <taxon>Agaricomycetes</taxon>
        <taxon>Agaricomycetidae</taxon>
        <taxon>Agaricales</taxon>
        <taxon>Marasmiineae</taxon>
        <taxon>Mycenaceae</taxon>
        <taxon>Mycena</taxon>
    </lineage>
</organism>
<accession>A0AAD7G543</accession>
<reference evidence="2" key="1">
    <citation type="submission" date="2023-03" db="EMBL/GenBank/DDBJ databases">
        <title>Massive genome expansion in bonnet fungi (Mycena s.s.) driven by repeated elements and novel gene families across ecological guilds.</title>
        <authorList>
            <consortium name="Lawrence Berkeley National Laboratory"/>
            <person name="Harder C.B."/>
            <person name="Miyauchi S."/>
            <person name="Viragh M."/>
            <person name="Kuo A."/>
            <person name="Thoen E."/>
            <person name="Andreopoulos B."/>
            <person name="Lu D."/>
            <person name="Skrede I."/>
            <person name="Drula E."/>
            <person name="Henrissat B."/>
            <person name="Morin E."/>
            <person name="Kohler A."/>
            <person name="Barry K."/>
            <person name="LaButti K."/>
            <person name="Morin E."/>
            <person name="Salamov A."/>
            <person name="Lipzen A."/>
            <person name="Mereny Z."/>
            <person name="Hegedus B."/>
            <person name="Baldrian P."/>
            <person name="Stursova M."/>
            <person name="Weitz H."/>
            <person name="Taylor A."/>
            <person name="Grigoriev I.V."/>
            <person name="Nagy L.G."/>
            <person name="Martin F."/>
            <person name="Kauserud H."/>
        </authorList>
    </citation>
    <scope>NUCLEOTIDE SEQUENCE</scope>
    <source>
        <strain evidence="2">CBHHK067</strain>
    </source>
</reference>
<protein>
    <submittedName>
        <fullName evidence="2">Uncharacterized protein</fullName>
    </submittedName>
</protein>
<dbReference type="AlphaFoldDB" id="A0AAD7G543"/>
<dbReference type="EMBL" id="JARKIE010000300">
    <property type="protein sequence ID" value="KAJ7656575.1"/>
    <property type="molecule type" value="Genomic_DNA"/>
</dbReference>
<proteinExistence type="predicted"/>
<dbReference type="Proteomes" id="UP001221757">
    <property type="component" value="Unassembled WGS sequence"/>
</dbReference>
<evidence type="ECO:0000313" key="2">
    <source>
        <dbReference type="EMBL" id="KAJ7656575.1"/>
    </source>
</evidence>
<feature type="region of interest" description="Disordered" evidence="1">
    <location>
        <begin position="1"/>
        <end position="22"/>
    </location>
</feature>
<evidence type="ECO:0000313" key="3">
    <source>
        <dbReference type="Proteomes" id="UP001221757"/>
    </source>
</evidence>
<comment type="caution">
    <text evidence="2">The sequence shown here is derived from an EMBL/GenBank/DDBJ whole genome shotgun (WGS) entry which is preliminary data.</text>
</comment>